<evidence type="ECO:0000313" key="9">
    <source>
        <dbReference type="EMBL" id="GAN32418.1"/>
    </source>
</evidence>
<protein>
    <recommendedName>
        <fullName evidence="6">Ribonuclease PH</fullName>
        <shortName evidence="6">RNase PH</shortName>
        <ecNumber evidence="6">2.7.7.56</ecNumber>
    </recommendedName>
    <alternativeName>
        <fullName evidence="6">tRNA nucleotidyltransferase</fullName>
    </alternativeName>
</protein>
<sequence length="239" mass="26314">MRVDDRAYDELRPLIITRHFTRYAPGSVLIETGNTKVICTASVEESVPPHIKNTGEGWITAEYSLLPSSTPVRAPRESTRGKVGGRTHEIQRLIGRSLRSIVDLSLLKERTIWIDCDVIQADGGTRTAAITGSYVALMDAIQWLRNKDMIKENPVLNSIAAVSAGIVNGVVLLDLCYAEDAAAQVDMNIVMTGDGKFIELQGTGEEYTFDDEQLTEMLKVAKKGIREIIEIQKKALGIV</sequence>
<feature type="domain" description="Exoribonuclease phosphorolytic" evidence="7">
    <location>
        <begin position="10"/>
        <end position="140"/>
    </location>
</feature>
<dbReference type="InterPro" id="IPR027408">
    <property type="entry name" value="PNPase/RNase_PH_dom_sf"/>
</dbReference>
<comment type="caution">
    <text evidence="9">The sequence shown here is derived from an EMBL/GenBank/DDBJ whole genome shotgun (WGS) entry which is preliminary data.</text>
</comment>
<evidence type="ECO:0000256" key="3">
    <source>
        <dbReference type="ARBA" id="ARBA00022555"/>
    </source>
</evidence>
<evidence type="ECO:0000259" key="8">
    <source>
        <dbReference type="Pfam" id="PF03725"/>
    </source>
</evidence>
<evidence type="ECO:0000256" key="4">
    <source>
        <dbReference type="ARBA" id="ARBA00022694"/>
    </source>
</evidence>
<dbReference type="InterPro" id="IPR015847">
    <property type="entry name" value="ExoRNase_PH_dom2"/>
</dbReference>
<dbReference type="SUPFAM" id="SSF54211">
    <property type="entry name" value="Ribosomal protein S5 domain 2-like"/>
    <property type="match status" value="1"/>
</dbReference>
<dbReference type="RefSeq" id="WP_052562576.1">
    <property type="nucleotide sequence ID" value="NZ_BAFN01000001.1"/>
</dbReference>
<evidence type="ECO:0000256" key="5">
    <source>
        <dbReference type="ARBA" id="ARBA00022884"/>
    </source>
</evidence>
<keyword evidence="3 6" id="KW-0820">tRNA-binding</keyword>
<comment type="catalytic activity">
    <reaction evidence="6">
        <text>tRNA(n+1) + phosphate = tRNA(n) + a ribonucleoside 5'-diphosphate</text>
        <dbReference type="Rhea" id="RHEA:10628"/>
        <dbReference type="Rhea" id="RHEA-COMP:17343"/>
        <dbReference type="Rhea" id="RHEA-COMP:17344"/>
        <dbReference type="ChEBI" id="CHEBI:43474"/>
        <dbReference type="ChEBI" id="CHEBI:57930"/>
        <dbReference type="ChEBI" id="CHEBI:173114"/>
        <dbReference type="EC" id="2.7.7.56"/>
    </reaction>
</comment>
<evidence type="ECO:0000259" key="7">
    <source>
        <dbReference type="Pfam" id="PF01138"/>
    </source>
</evidence>
<evidence type="ECO:0000313" key="10">
    <source>
        <dbReference type="Proteomes" id="UP000032309"/>
    </source>
</evidence>
<dbReference type="InterPro" id="IPR018336">
    <property type="entry name" value="RNase_PH_CS"/>
</dbReference>
<dbReference type="PROSITE" id="PS01277">
    <property type="entry name" value="RIBONUCLEASE_PH"/>
    <property type="match status" value="1"/>
</dbReference>
<keyword evidence="4 6" id="KW-0819">tRNA processing</keyword>
<keyword evidence="5" id="KW-0694">RNA-binding</keyword>
<dbReference type="NCBIfam" id="TIGR01966">
    <property type="entry name" value="RNasePH"/>
    <property type="match status" value="1"/>
</dbReference>
<dbReference type="EMBL" id="BAFN01000001">
    <property type="protein sequence ID" value="GAN32418.1"/>
    <property type="molecule type" value="Genomic_DNA"/>
</dbReference>
<dbReference type="HAMAP" id="MF_00564">
    <property type="entry name" value="RNase_PH"/>
    <property type="match status" value="1"/>
</dbReference>
<dbReference type="SUPFAM" id="SSF55666">
    <property type="entry name" value="Ribonuclease PH domain 2-like"/>
    <property type="match status" value="1"/>
</dbReference>
<dbReference type="InterPro" id="IPR050080">
    <property type="entry name" value="RNase_PH"/>
</dbReference>
<evidence type="ECO:0000256" key="2">
    <source>
        <dbReference type="ARBA" id="ARBA00022552"/>
    </source>
</evidence>
<comment type="function">
    <text evidence="6">Phosphorolytic 3'-5' exoribonuclease that plays an important role in tRNA 3'-end maturation. Removes nucleotide residues following the 3'-CCA terminus of tRNAs; can also add nucleotides to the ends of RNA molecules by using nucleoside diphosphates as substrates, but this may not be physiologically important. Probably plays a role in initiation of 16S rRNA degradation (leading to ribosome degradation) during starvation.</text>
</comment>
<dbReference type="InterPro" id="IPR020568">
    <property type="entry name" value="Ribosomal_Su5_D2-typ_SF"/>
</dbReference>
<evidence type="ECO:0000256" key="1">
    <source>
        <dbReference type="ARBA" id="ARBA00006678"/>
    </source>
</evidence>
<feature type="binding site" evidence="6">
    <location>
        <position position="86"/>
    </location>
    <ligand>
        <name>phosphate</name>
        <dbReference type="ChEBI" id="CHEBI:43474"/>
        <note>substrate</note>
    </ligand>
</feature>
<comment type="subunit">
    <text evidence="6">Homohexameric ring arranged as a trimer of dimers.</text>
</comment>
<keyword evidence="6" id="KW-0548">Nucleotidyltransferase</keyword>
<dbReference type="Gene3D" id="3.30.230.70">
    <property type="entry name" value="GHMP Kinase, N-terminal domain"/>
    <property type="match status" value="1"/>
</dbReference>
<dbReference type="InterPro" id="IPR002381">
    <property type="entry name" value="RNase_PH_bac-type"/>
</dbReference>
<proteinExistence type="inferred from homology"/>
<accession>A0ABQ0JUN5</accession>
<keyword evidence="2 6" id="KW-0698">rRNA processing</keyword>
<dbReference type="InterPro" id="IPR036345">
    <property type="entry name" value="ExoRNase_PH_dom2_sf"/>
</dbReference>
<keyword evidence="10" id="KW-1185">Reference proteome</keyword>
<gene>
    <name evidence="6" type="primary">rph</name>
    <name evidence="9" type="ORF">BROSI_A0932</name>
</gene>
<dbReference type="Pfam" id="PF03725">
    <property type="entry name" value="RNase_PH_C"/>
    <property type="match status" value="1"/>
</dbReference>
<dbReference type="Pfam" id="PF01138">
    <property type="entry name" value="RNase_PH"/>
    <property type="match status" value="1"/>
</dbReference>
<name>A0ABQ0JUN5_9BACT</name>
<reference evidence="10" key="1">
    <citation type="journal article" date="2015" name="Genome Announc.">
        <title>Draft Genome Sequence of an Anaerobic Ammonium-Oxidizing Bacterium, "Candidatus Brocadia sinica".</title>
        <authorList>
            <person name="Oshiki M."/>
            <person name="Shinyako-Hata K."/>
            <person name="Satoh H."/>
            <person name="Okabe S."/>
        </authorList>
    </citation>
    <scope>NUCLEOTIDE SEQUENCE [LARGE SCALE GENOMIC DNA]</scope>
    <source>
        <strain evidence="10">JPN1</strain>
    </source>
</reference>
<evidence type="ECO:0000256" key="6">
    <source>
        <dbReference type="HAMAP-Rule" id="MF_00564"/>
    </source>
</evidence>
<dbReference type="InterPro" id="IPR001247">
    <property type="entry name" value="ExoRNase_PH_dom1"/>
</dbReference>
<dbReference type="Proteomes" id="UP000032309">
    <property type="component" value="Unassembled WGS sequence"/>
</dbReference>
<dbReference type="CDD" id="cd11362">
    <property type="entry name" value="RNase_PH_bact"/>
    <property type="match status" value="1"/>
</dbReference>
<dbReference type="PANTHER" id="PTHR11953">
    <property type="entry name" value="EXOSOME COMPLEX COMPONENT"/>
    <property type="match status" value="1"/>
</dbReference>
<dbReference type="EC" id="2.7.7.56" evidence="6"/>
<feature type="domain" description="Exoribonuclease phosphorolytic" evidence="8">
    <location>
        <begin position="159"/>
        <end position="224"/>
    </location>
</feature>
<organism evidence="9 10">
    <name type="scientific">Candidatus Brocadia sinica JPN1</name>
    <dbReference type="NCBI Taxonomy" id="1197129"/>
    <lineage>
        <taxon>Bacteria</taxon>
        <taxon>Pseudomonadati</taxon>
        <taxon>Planctomycetota</taxon>
        <taxon>Candidatus Brocadiia</taxon>
        <taxon>Candidatus Brocadiales</taxon>
        <taxon>Candidatus Brocadiaceae</taxon>
        <taxon>Candidatus Brocadia</taxon>
    </lineage>
</organism>
<feature type="binding site" evidence="6">
    <location>
        <begin position="124"/>
        <end position="126"/>
    </location>
    <ligand>
        <name>phosphate</name>
        <dbReference type="ChEBI" id="CHEBI:43474"/>
        <note>substrate</note>
    </ligand>
</feature>
<keyword evidence="6" id="KW-0808">Transferase</keyword>
<comment type="similarity">
    <text evidence="1 6">Belongs to the RNase PH family.</text>
</comment>
<dbReference type="PANTHER" id="PTHR11953:SF0">
    <property type="entry name" value="EXOSOME COMPLEX COMPONENT RRP41"/>
    <property type="match status" value="1"/>
</dbReference>